<feature type="transmembrane region" description="Helical" evidence="1">
    <location>
        <begin position="37"/>
        <end position="59"/>
    </location>
</feature>
<feature type="transmembrane region" description="Helical" evidence="1">
    <location>
        <begin position="124"/>
        <end position="144"/>
    </location>
</feature>
<keyword evidence="3" id="KW-1185">Reference proteome</keyword>
<dbReference type="Proteomes" id="UP000559626">
    <property type="component" value="Unassembled WGS sequence"/>
</dbReference>
<keyword evidence="1" id="KW-1133">Transmembrane helix</keyword>
<dbReference type="RefSeq" id="WP_169530509.1">
    <property type="nucleotide sequence ID" value="NZ_JABBGH010000001.1"/>
</dbReference>
<feature type="transmembrane region" description="Helical" evidence="1">
    <location>
        <begin position="95"/>
        <end position="112"/>
    </location>
</feature>
<feature type="transmembrane region" description="Helical" evidence="1">
    <location>
        <begin position="65"/>
        <end position="83"/>
    </location>
</feature>
<feature type="transmembrane region" description="Helical" evidence="1">
    <location>
        <begin position="196"/>
        <end position="214"/>
    </location>
</feature>
<gene>
    <name evidence="2" type="ORF">HHL22_08595</name>
</gene>
<dbReference type="AlphaFoldDB" id="A0A7Y0ADD0"/>
<dbReference type="EMBL" id="JABBGH010000001">
    <property type="protein sequence ID" value="NML65260.1"/>
    <property type="molecule type" value="Genomic_DNA"/>
</dbReference>
<comment type="caution">
    <text evidence="2">The sequence shown here is derived from an EMBL/GenBank/DDBJ whole genome shotgun (WGS) entry which is preliminary data.</text>
</comment>
<sequence>MEFFLQLQQATPWLHLLPLLVALVGGLLRFYRLPLALRYLVGAVAWSLTIELAAAALRLQHLPNLLLIPLDVVGELTLLALMYQAALRSAALNRWLPIGLALFASYALLSMLDAPVAVKFRADLQITENCLLLALVVLYFRQLLSQLTVRRLEREPLFWVSAGLFIYCLGKIQIVLFSDYLLLHYSRQFNQAVWGVHKLLIMVLNSSYAVALWMRPRK</sequence>
<reference evidence="2 3" key="1">
    <citation type="submission" date="2020-04" db="EMBL/GenBank/DDBJ databases">
        <title>Hymenobacter polaris sp. nov., isolated from Arctic soil.</title>
        <authorList>
            <person name="Dahal R.H."/>
        </authorList>
    </citation>
    <scope>NUCLEOTIDE SEQUENCE [LARGE SCALE GENOMIC DNA]</scope>
    <source>
        <strain evidence="2 3">RP-2-7</strain>
    </source>
</reference>
<protein>
    <recommendedName>
        <fullName evidence="4">Lysoplasmalogenase</fullName>
    </recommendedName>
</protein>
<feature type="transmembrane region" description="Helical" evidence="1">
    <location>
        <begin position="156"/>
        <end position="176"/>
    </location>
</feature>
<evidence type="ECO:0000256" key="1">
    <source>
        <dbReference type="SAM" id="Phobius"/>
    </source>
</evidence>
<evidence type="ECO:0008006" key="4">
    <source>
        <dbReference type="Google" id="ProtNLM"/>
    </source>
</evidence>
<keyword evidence="1" id="KW-0812">Transmembrane</keyword>
<feature type="transmembrane region" description="Helical" evidence="1">
    <location>
        <begin position="12"/>
        <end position="30"/>
    </location>
</feature>
<keyword evidence="1" id="KW-0472">Membrane</keyword>
<evidence type="ECO:0000313" key="3">
    <source>
        <dbReference type="Proteomes" id="UP000559626"/>
    </source>
</evidence>
<accession>A0A7Y0ADD0</accession>
<organism evidence="2 3">
    <name type="scientific">Hymenobacter polaris</name>
    <dbReference type="NCBI Taxonomy" id="2682546"/>
    <lineage>
        <taxon>Bacteria</taxon>
        <taxon>Pseudomonadati</taxon>
        <taxon>Bacteroidota</taxon>
        <taxon>Cytophagia</taxon>
        <taxon>Cytophagales</taxon>
        <taxon>Hymenobacteraceae</taxon>
        <taxon>Hymenobacter</taxon>
    </lineage>
</organism>
<name>A0A7Y0ADD0_9BACT</name>
<evidence type="ECO:0000313" key="2">
    <source>
        <dbReference type="EMBL" id="NML65260.1"/>
    </source>
</evidence>
<proteinExistence type="predicted"/>